<dbReference type="AlphaFoldDB" id="A0A2C6KHE0"/>
<dbReference type="Proteomes" id="UP000221165">
    <property type="component" value="Unassembled WGS sequence"/>
</dbReference>
<feature type="non-terminal residue" evidence="1">
    <location>
        <position position="208"/>
    </location>
</feature>
<dbReference type="GeneID" id="94433598"/>
<dbReference type="RefSeq" id="XP_067917637.1">
    <property type="nucleotide sequence ID" value="XM_068070387.1"/>
</dbReference>
<dbReference type="EMBL" id="MIGC01007056">
    <property type="protein sequence ID" value="PHJ15905.1"/>
    <property type="molecule type" value="Genomic_DNA"/>
</dbReference>
<dbReference type="VEuPathDB" id="ToxoDB:CSUI_010282"/>
<dbReference type="OrthoDB" id="427480at2759"/>
<protein>
    <submittedName>
        <fullName evidence="1">Abc1 family protein</fullName>
    </submittedName>
</protein>
<organism evidence="1 2">
    <name type="scientific">Cystoisospora suis</name>
    <dbReference type="NCBI Taxonomy" id="483139"/>
    <lineage>
        <taxon>Eukaryota</taxon>
        <taxon>Sar</taxon>
        <taxon>Alveolata</taxon>
        <taxon>Apicomplexa</taxon>
        <taxon>Conoidasida</taxon>
        <taxon>Coccidia</taxon>
        <taxon>Eucoccidiorida</taxon>
        <taxon>Eimeriorina</taxon>
        <taxon>Sarcocystidae</taxon>
        <taxon>Cystoisospora</taxon>
    </lineage>
</organism>
<proteinExistence type="predicted"/>
<evidence type="ECO:0000313" key="1">
    <source>
        <dbReference type="EMBL" id="PHJ15905.1"/>
    </source>
</evidence>
<sequence length="208" mass="23092">MNVMGLMEAFEEMGFKFKEAGGGAVIDPEIYMDALRIAFRDGEVEKEESAALKESAGQTLGAAQKAGFNRKKLQEKNPLEDWPKDIIFFVRVASLLHGLCVQLSVHLPFLQIMVRRAQECLVQRYTPPSPLVYTQLLGKPYKRPNSTLEVRVQKCLQSLYKKGLILGCQVAVMKEGVLLVDACVGKMGPVDSRPVTSDCLFCGYCVSK</sequence>
<reference evidence="1 2" key="1">
    <citation type="journal article" date="2017" name="Int. J. Parasitol.">
        <title>The genome of the protozoan parasite Cystoisospora suis and a reverse vaccinology approach to identify vaccine candidates.</title>
        <authorList>
            <person name="Palmieri N."/>
            <person name="Shrestha A."/>
            <person name="Ruttkowski B."/>
            <person name="Beck T."/>
            <person name="Vogl C."/>
            <person name="Tomley F."/>
            <person name="Blake D.P."/>
            <person name="Joachim A."/>
        </authorList>
    </citation>
    <scope>NUCLEOTIDE SEQUENCE [LARGE SCALE GENOMIC DNA]</scope>
    <source>
        <strain evidence="1 2">Wien I</strain>
    </source>
</reference>
<accession>A0A2C6KHE0</accession>
<comment type="caution">
    <text evidence="1">The sequence shown here is derived from an EMBL/GenBank/DDBJ whole genome shotgun (WGS) entry which is preliminary data.</text>
</comment>
<name>A0A2C6KHE0_9APIC</name>
<keyword evidence="2" id="KW-1185">Reference proteome</keyword>
<evidence type="ECO:0000313" key="2">
    <source>
        <dbReference type="Proteomes" id="UP000221165"/>
    </source>
</evidence>
<gene>
    <name evidence="1" type="ORF">CSUI_010282</name>
</gene>